<protein>
    <submittedName>
        <fullName evidence="3">Protoporphyrinogen oxidase</fullName>
    </submittedName>
</protein>
<dbReference type="PANTHER" id="PTHR42923:SF3">
    <property type="entry name" value="PROTOPORPHYRINOGEN OXIDASE"/>
    <property type="match status" value="1"/>
</dbReference>
<accession>A0A919KS32</accession>
<feature type="region of interest" description="Disordered" evidence="1">
    <location>
        <begin position="267"/>
        <end position="302"/>
    </location>
</feature>
<gene>
    <name evidence="3" type="ORF">GCM10017772_15850</name>
</gene>
<dbReference type="PANTHER" id="PTHR42923">
    <property type="entry name" value="PROTOPORPHYRINOGEN OXIDASE"/>
    <property type="match status" value="1"/>
</dbReference>
<dbReference type="Pfam" id="PF01593">
    <property type="entry name" value="Amino_oxidase"/>
    <property type="match status" value="1"/>
</dbReference>
<dbReference type="GO" id="GO:0016491">
    <property type="term" value="F:oxidoreductase activity"/>
    <property type="evidence" value="ECO:0007669"/>
    <property type="project" value="InterPro"/>
</dbReference>
<dbReference type="InterPro" id="IPR002937">
    <property type="entry name" value="Amino_oxidase"/>
</dbReference>
<reference evidence="3" key="2">
    <citation type="submission" date="2020-09" db="EMBL/GenBank/DDBJ databases">
        <authorList>
            <person name="Sun Q."/>
            <person name="Zhou Y."/>
        </authorList>
    </citation>
    <scope>NUCLEOTIDE SEQUENCE</scope>
    <source>
        <strain evidence="3">CGMCC 4.7398</strain>
    </source>
</reference>
<evidence type="ECO:0000313" key="3">
    <source>
        <dbReference type="EMBL" id="GHH69971.1"/>
    </source>
</evidence>
<proteinExistence type="predicted"/>
<name>A0A919KS32_9MICO</name>
<dbReference type="SUPFAM" id="SSF54373">
    <property type="entry name" value="FAD-linked reductases, C-terminal domain"/>
    <property type="match status" value="1"/>
</dbReference>
<feature type="region of interest" description="Disordered" evidence="1">
    <location>
        <begin position="349"/>
        <end position="410"/>
    </location>
</feature>
<dbReference type="Gene3D" id="3.90.660.20">
    <property type="entry name" value="Protoporphyrinogen oxidase, mitochondrial, domain 2"/>
    <property type="match status" value="1"/>
</dbReference>
<keyword evidence="4" id="KW-1185">Reference proteome</keyword>
<dbReference type="Gene3D" id="1.10.3110.10">
    <property type="entry name" value="protoporphyrinogen ix oxidase, domain 3"/>
    <property type="match status" value="1"/>
</dbReference>
<organism evidence="3 4">
    <name type="scientific">Promicromonospora soli</name>
    <dbReference type="NCBI Taxonomy" id="2035533"/>
    <lineage>
        <taxon>Bacteria</taxon>
        <taxon>Bacillati</taxon>
        <taxon>Actinomycetota</taxon>
        <taxon>Actinomycetes</taxon>
        <taxon>Micrococcales</taxon>
        <taxon>Promicromonosporaceae</taxon>
        <taxon>Promicromonospora</taxon>
    </lineage>
</organism>
<dbReference type="SUPFAM" id="SSF51905">
    <property type="entry name" value="FAD/NAD(P)-binding domain"/>
    <property type="match status" value="1"/>
</dbReference>
<feature type="compositionally biased region" description="Low complexity" evidence="1">
    <location>
        <begin position="292"/>
        <end position="302"/>
    </location>
</feature>
<dbReference type="Gene3D" id="3.50.50.60">
    <property type="entry name" value="FAD/NAD(P)-binding domain"/>
    <property type="match status" value="1"/>
</dbReference>
<evidence type="ECO:0000313" key="4">
    <source>
        <dbReference type="Proteomes" id="UP000627369"/>
    </source>
</evidence>
<evidence type="ECO:0000256" key="1">
    <source>
        <dbReference type="SAM" id="MobiDB-lite"/>
    </source>
</evidence>
<dbReference type="EMBL" id="BNAS01000002">
    <property type="protein sequence ID" value="GHH69971.1"/>
    <property type="molecule type" value="Genomic_DNA"/>
</dbReference>
<dbReference type="InterPro" id="IPR050464">
    <property type="entry name" value="Zeta_carotene_desat/Oxidored"/>
</dbReference>
<reference evidence="3" key="1">
    <citation type="journal article" date="2014" name="Int. J. Syst. Evol. Microbiol.">
        <title>Complete genome sequence of Corynebacterium casei LMG S-19264T (=DSM 44701T), isolated from a smear-ripened cheese.</title>
        <authorList>
            <consortium name="US DOE Joint Genome Institute (JGI-PGF)"/>
            <person name="Walter F."/>
            <person name="Albersmeier A."/>
            <person name="Kalinowski J."/>
            <person name="Ruckert C."/>
        </authorList>
    </citation>
    <scope>NUCLEOTIDE SEQUENCE</scope>
    <source>
        <strain evidence="3">CGMCC 4.7398</strain>
    </source>
</reference>
<sequence>MVNESGSRGPRSPTRDLAEMTEMTEAADAVVVGAGIAGLVAAHTLSARGLRVVVLEAADRAGGPIRGGSFVSLPGVPVDLGAESFAVRGGVVERLAEELGLTVESPAGLSAWGYAAGRAFPLPAAGVLGIPSRPWAADVRRAVGWPGALRGSLDRVVPSRFVDTTDLGTFARSRLGSRVADRLVTPVAAGVHSAPLDRLDVAAVAPGLLDAYARTGSLSRAVASLRAAAPPGSAVRGIDGGIHALVNALVERLDVRLGARVVGVERVPGGAGTTAGGGAVPGGQGTSGQGSSGQDTSGQGSVMQAGAMQGSAGQGTTGHGTTDWLVRTEGGQVLRAPRLVLATRAEIGPLPAAGPEVGRLPRDRSIDGPISRQPTDLEADSHQGTELAPAQPGMPAAAEPSELTPPRAPERGADIRLVTLLLEAPELDAAPRGSGMLVAPGMTPGDVRAKALTHATAKWPWLARRVHDAVGPGWHIVRLSYGRIGEPTPDPTAEEAARDASALLGVDLTGRVRDSLHQRWDGALPPPTPAYRAAIKRFELAVLTEPGLDVTGGWIAGTGLAAIVGHAQATAERLGERTARSDTTF</sequence>
<dbReference type="InterPro" id="IPR036188">
    <property type="entry name" value="FAD/NAD-bd_sf"/>
</dbReference>
<comment type="caution">
    <text evidence="3">The sequence shown here is derived from an EMBL/GenBank/DDBJ whole genome shotgun (WGS) entry which is preliminary data.</text>
</comment>
<evidence type="ECO:0000259" key="2">
    <source>
        <dbReference type="Pfam" id="PF01593"/>
    </source>
</evidence>
<dbReference type="AlphaFoldDB" id="A0A919KS32"/>
<dbReference type="Proteomes" id="UP000627369">
    <property type="component" value="Unassembled WGS sequence"/>
</dbReference>
<feature type="compositionally biased region" description="Gly residues" evidence="1">
    <location>
        <begin position="269"/>
        <end position="291"/>
    </location>
</feature>
<feature type="domain" description="Amine oxidase" evidence="2">
    <location>
        <begin position="36"/>
        <end position="277"/>
    </location>
</feature>